<evidence type="ECO:0000313" key="5">
    <source>
        <dbReference type="EMBL" id="VDL69297.1"/>
    </source>
</evidence>
<feature type="signal peptide" evidence="3">
    <location>
        <begin position="1"/>
        <end position="27"/>
    </location>
</feature>
<keyword evidence="3" id="KW-0732">Signal</keyword>
<dbReference type="AlphaFoldDB" id="A0A158QWR8"/>
<proteinExistence type="predicted"/>
<dbReference type="InterPro" id="IPR059056">
    <property type="entry name" value="CUB_M02D8_5_7th"/>
</dbReference>
<evidence type="ECO:0000313" key="7">
    <source>
        <dbReference type="WBParaSite" id="NBR_0000570701-mRNA-1"/>
    </source>
</evidence>
<evidence type="ECO:0000256" key="1">
    <source>
        <dbReference type="ARBA" id="ARBA00023157"/>
    </source>
</evidence>
<dbReference type="Pfam" id="PF23068">
    <property type="entry name" value="CUB_M02D8_5_7th"/>
    <property type="match status" value="1"/>
</dbReference>
<evidence type="ECO:0000256" key="3">
    <source>
        <dbReference type="SAM" id="SignalP"/>
    </source>
</evidence>
<dbReference type="InterPro" id="IPR059043">
    <property type="entry name" value="CUB_M02D8_5_4th"/>
</dbReference>
<protein>
    <submittedName>
        <fullName evidence="7">CUB domain-containing protein</fullName>
    </submittedName>
</protein>
<accession>A0A158QWR8</accession>
<dbReference type="InterPro" id="IPR059046">
    <property type="entry name" value="CUB_M02D8_5_2nd"/>
</dbReference>
<organism evidence="7">
    <name type="scientific">Nippostrongylus brasiliensis</name>
    <name type="common">Rat hookworm</name>
    <dbReference type="NCBI Taxonomy" id="27835"/>
    <lineage>
        <taxon>Eukaryota</taxon>
        <taxon>Metazoa</taxon>
        <taxon>Ecdysozoa</taxon>
        <taxon>Nematoda</taxon>
        <taxon>Chromadorea</taxon>
        <taxon>Rhabditida</taxon>
        <taxon>Rhabditina</taxon>
        <taxon>Rhabditomorpha</taxon>
        <taxon>Strongyloidea</taxon>
        <taxon>Heligmosomidae</taxon>
        <taxon>Nippostrongylus</taxon>
    </lineage>
</organism>
<dbReference type="InterPro" id="IPR000859">
    <property type="entry name" value="CUB_dom"/>
</dbReference>
<feature type="chain" id="PRO_5043135660" evidence="3">
    <location>
        <begin position="28"/>
        <end position="655"/>
    </location>
</feature>
<evidence type="ECO:0000256" key="2">
    <source>
        <dbReference type="PROSITE-ProRule" id="PRU00059"/>
    </source>
</evidence>
<keyword evidence="6" id="KW-1185">Reference proteome</keyword>
<comment type="caution">
    <text evidence="2">Lacks conserved residue(s) required for the propagation of feature annotation.</text>
</comment>
<gene>
    <name evidence="5" type="ORF">NBR_LOCUS5708</name>
</gene>
<dbReference type="Pfam" id="PF23063">
    <property type="entry name" value="CUB_M02D8_5_4th"/>
    <property type="match status" value="1"/>
</dbReference>
<evidence type="ECO:0000313" key="6">
    <source>
        <dbReference type="Proteomes" id="UP000271162"/>
    </source>
</evidence>
<dbReference type="PROSITE" id="PS01180">
    <property type="entry name" value="CUB"/>
    <property type="match status" value="1"/>
</dbReference>
<feature type="domain" description="CUB" evidence="4">
    <location>
        <begin position="284"/>
        <end position="408"/>
    </location>
</feature>
<name>A0A158QWR8_NIPBR</name>
<dbReference type="InterPro" id="IPR035914">
    <property type="entry name" value="Sperma_CUB_dom_sf"/>
</dbReference>
<dbReference type="OMA" id="EHIDCTC"/>
<dbReference type="WBParaSite" id="NBR_0000570701-mRNA-1">
    <property type="protein sequence ID" value="NBR_0000570701-mRNA-1"/>
    <property type="gene ID" value="NBR_0000570701"/>
</dbReference>
<dbReference type="SUPFAM" id="SSF49854">
    <property type="entry name" value="Spermadhesin, CUB domain"/>
    <property type="match status" value="1"/>
</dbReference>
<evidence type="ECO:0000259" key="4">
    <source>
        <dbReference type="PROSITE" id="PS01180"/>
    </source>
</evidence>
<dbReference type="Proteomes" id="UP000271162">
    <property type="component" value="Unassembled WGS sequence"/>
</dbReference>
<dbReference type="InterPro" id="IPR059057">
    <property type="entry name" value="CUB_M02D8_5_6th"/>
</dbReference>
<keyword evidence="1" id="KW-1015">Disulfide bond</keyword>
<dbReference type="InterPro" id="IPR059045">
    <property type="entry name" value="CUB_M02D8_5_1st"/>
</dbReference>
<dbReference type="Gene3D" id="2.60.120.290">
    <property type="entry name" value="Spermadhesin, CUB domain"/>
    <property type="match status" value="1"/>
</dbReference>
<dbReference type="Pfam" id="PF23060">
    <property type="entry name" value="CUB_M02D8_5_1st"/>
    <property type="match status" value="1"/>
</dbReference>
<dbReference type="InterPro" id="IPR059047">
    <property type="entry name" value="CUB_M02D8_5_3rd"/>
</dbReference>
<reference evidence="7" key="1">
    <citation type="submission" date="2016-04" db="UniProtKB">
        <authorList>
            <consortium name="WormBaseParasite"/>
        </authorList>
    </citation>
    <scope>IDENTIFICATION</scope>
</reference>
<dbReference type="EMBL" id="UYSL01019754">
    <property type="protein sequence ID" value="VDL69297.1"/>
    <property type="molecule type" value="Genomic_DNA"/>
</dbReference>
<dbReference type="Pfam" id="PF23062">
    <property type="entry name" value="CUB_M02D8_5_3rd"/>
    <property type="match status" value="1"/>
</dbReference>
<dbReference type="Pfam" id="PF23059">
    <property type="entry name" value="CUB_M02D8_5_6th"/>
    <property type="match status" value="1"/>
</dbReference>
<reference evidence="5 6" key="2">
    <citation type="submission" date="2018-11" db="EMBL/GenBank/DDBJ databases">
        <authorList>
            <consortium name="Pathogen Informatics"/>
        </authorList>
    </citation>
    <scope>NUCLEOTIDE SEQUENCE [LARGE SCALE GENOMIC DNA]</scope>
</reference>
<sequence length="655" mass="73245">MNFPTYSHYHILTFACILVLNEIGSEAGYTLTNPGYPIPYKGSLPNLCGDAMDHVNMKKALVVNSSATLTMLSISNSDGYYHSGIYLTVQLFDLRKRSYFDCNSTVELNDGNPFFLVSQNYPYTPFDFSECYVVFKSKDAIRVAIYDLVTKSTVIFEGSDLLGNTTRIELSGREVTDDEPVALYFLNMLTVSFAFRNLSTYNTRGFYILVDSYTSMQYETEKCCDIMIIHGIAPPPYDLYNYQGYMQPLFQFANSSMVSMAFTSDGLVGGSGFSGYVYDIDCSCGSNVFLLSEENSSMNISSPGLLSGAPTYCPDISCLWSVQFSTDYEVLTNFLLLNLRVVSAQTDFLTVKDNFGRILLEENSNQYVPIPVMITTSGQLFFEFSSLPVTAFPPPTSPQGFLIDLTLVKKNFQRKTIIFTDDNFFADISTHSFVDGLNMTYEYSITARPNMQVTIYFFTTLDGMINLDVYDGIDSNNRSCPPLVLTSASMNTPLTVQPSGTNCINVYHSTNNYDSSIGITVGLGATSSVTLYKGLSVNASHIVKSPESHEYPEFIYDSYVVLFYNNSQENVATYSWSQRGFVTTLTMKPNDTGIIMSEDYLPEYPLAPFEQQFSIELIADSTHMTGIRIEFLKSTGQGYGTLQMQQYNKVLDKIT</sequence>
<dbReference type="Pfam" id="PF23061">
    <property type="entry name" value="CUB_M02D8_5_2nd"/>
    <property type="match status" value="1"/>
</dbReference>